<dbReference type="AlphaFoldDB" id="A0A061J971"/>
<evidence type="ECO:0000256" key="1">
    <source>
        <dbReference type="SAM" id="MobiDB-lite"/>
    </source>
</evidence>
<organism evidence="2 3">
    <name type="scientific">Trypanosoma rangeli SC58</name>
    <dbReference type="NCBI Taxonomy" id="429131"/>
    <lineage>
        <taxon>Eukaryota</taxon>
        <taxon>Discoba</taxon>
        <taxon>Euglenozoa</taxon>
        <taxon>Kinetoplastea</taxon>
        <taxon>Metakinetoplastina</taxon>
        <taxon>Trypanosomatida</taxon>
        <taxon>Trypanosomatidae</taxon>
        <taxon>Trypanosoma</taxon>
        <taxon>Herpetosoma</taxon>
    </lineage>
</organism>
<evidence type="ECO:0008006" key="4">
    <source>
        <dbReference type="Google" id="ProtNLM"/>
    </source>
</evidence>
<dbReference type="VEuPathDB" id="TriTrypDB:TRSC58_00794"/>
<proteinExistence type="predicted"/>
<accession>A0A061J971</accession>
<feature type="region of interest" description="Disordered" evidence="1">
    <location>
        <begin position="1"/>
        <end position="25"/>
    </location>
</feature>
<evidence type="ECO:0000313" key="3">
    <source>
        <dbReference type="Proteomes" id="UP000031737"/>
    </source>
</evidence>
<dbReference type="OrthoDB" id="264043at2759"/>
<evidence type="ECO:0000313" key="2">
    <source>
        <dbReference type="EMBL" id="ESL11454.1"/>
    </source>
</evidence>
<dbReference type="CDD" id="cd23721">
    <property type="entry name" value="ZF_RNaseIII_KREPB7"/>
    <property type="match status" value="1"/>
</dbReference>
<dbReference type="EMBL" id="AUPL01000794">
    <property type="protein sequence ID" value="ESL11454.1"/>
    <property type="molecule type" value="Genomic_DNA"/>
</dbReference>
<dbReference type="Proteomes" id="UP000031737">
    <property type="component" value="Unassembled WGS sequence"/>
</dbReference>
<feature type="region of interest" description="Disordered" evidence="1">
    <location>
        <begin position="253"/>
        <end position="277"/>
    </location>
</feature>
<reference evidence="2 3" key="1">
    <citation type="submission" date="2013-07" db="EMBL/GenBank/DDBJ databases">
        <authorList>
            <person name="Stoco P.H."/>
            <person name="Wagner G."/>
            <person name="Gerber A."/>
            <person name="Zaha A."/>
            <person name="Thompson C."/>
            <person name="Bartholomeu D.C."/>
            <person name="Luckemeyer D.D."/>
            <person name="Bahia D."/>
            <person name="Loreto E."/>
            <person name="Prestes E.B."/>
            <person name="Lima F.M."/>
            <person name="Rodrigues-Luiz G."/>
            <person name="Vallejo G.A."/>
            <person name="Filho J.F."/>
            <person name="Monteiro K.M."/>
            <person name="Tyler K.M."/>
            <person name="de Almeida L.G."/>
            <person name="Ortiz M.F."/>
            <person name="Siervo M.A."/>
            <person name="de Moraes M.H."/>
            <person name="Cunha O.L."/>
            <person name="Mendonca-Neto R."/>
            <person name="Silva R."/>
            <person name="Teixeira S.M."/>
            <person name="Murta S.M."/>
            <person name="Sincero T.C."/>
            <person name="Mendes T.A."/>
            <person name="Urmenyi T.P."/>
            <person name="Silva V.G."/>
            <person name="da Rocha W.D."/>
            <person name="Andersson B."/>
            <person name="Romanha A.J."/>
            <person name="Steindel M."/>
            <person name="de Vasconcelos A.T."/>
            <person name="Grisard E.C."/>
        </authorList>
    </citation>
    <scope>NUCLEOTIDE SEQUENCE [LARGE SCALE GENOMIC DNA]</scope>
    <source>
        <strain evidence="2 3">SC58</strain>
    </source>
</reference>
<keyword evidence="3" id="KW-1185">Reference proteome</keyword>
<protein>
    <recommendedName>
        <fullName evidence="4">RNA editing complex protein MP61</fullName>
    </recommendedName>
</protein>
<sequence length="415" mass="47364">MHQRTLRRLQQAMQNPPVGSANIPSPYATEGGHVPIWSIVNGFVQKRNWVFRNPEWCDLCKEPVALWVNHHGRKDHALMDMHYTQMMEFPRRWNPEEVLAVFLDELGLPVGNYQGYYSGYEREHRNELYAMLVTLEGEKMLHFGEPRDTYLHRMQGGMRGMDHQGALVLHRYILGPFMRIYPNGHIQDYSNLVDFVTCAYNMETVYDLCGFYTLDKVALKADYKATSPAALGLGGIAVHSSATHGFVQQAIETPPPQQQQQRQQRSPAAGTSSRSAADMEEEAFSRKAVFVRQLLGQLRWLTLPGEEHPAGYTFSPHLMLLGEICLKSLVVEVIAARLCEYMVRVEPVWRDHGYERVKLNVDKVMQQQSDILPEPVKFFYRPMSRDMDDFYSTKRGGLDETLEKAVVAPGSGKAA</sequence>
<comment type="caution">
    <text evidence="2">The sequence shown here is derived from an EMBL/GenBank/DDBJ whole genome shotgun (WGS) entry which is preliminary data.</text>
</comment>
<gene>
    <name evidence="2" type="ORF">TRSC58_00794</name>
</gene>
<name>A0A061J971_TRYRA</name>